<feature type="compositionally biased region" description="Polar residues" evidence="1">
    <location>
        <begin position="44"/>
        <end position="53"/>
    </location>
</feature>
<accession>A0A067SVW9</accession>
<feature type="compositionally biased region" description="Basic and acidic residues" evidence="1">
    <location>
        <begin position="245"/>
        <end position="267"/>
    </location>
</feature>
<feature type="compositionally biased region" description="Polar residues" evidence="1">
    <location>
        <begin position="290"/>
        <end position="304"/>
    </location>
</feature>
<feature type="compositionally biased region" description="Polar residues" evidence="1">
    <location>
        <begin position="12"/>
        <end position="24"/>
    </location>
</feature>
<protein>
    <submittedName>
        <fullName evidence="2">Uncharacterized protein</fullName>
    </submittedName>
</protein>
<evidence type="ECO:0000313" key="2">
    <source>
        <dbReference type="EMBL" id="KDR75016.1"/>
    </source>
</evidence>
<dbReference type="Proteomes" id="UP000027222">
    <property type="component" value="Unassembled WGS sequence"/>
</dbReference>
<evidence type="ECO:0000256" key="1">
    <source>
        <dbReference type="SAM" id="MobiDB-lite"/>
    </source>
</evidence>
<dbReference type="OrthoDB" id="3063464at2759"/>
<feature type="compositionally biased region" description="Low complexity" evidence="1">
    <location>
        <begin position="269"/>
        <end position="285"/>
    </location>
</feature>
<feature type="region of interest" description="Disordered" evidence="1">
    <location>
        <begin position="245"/>
        <end position="329"/>
    </location>
</feature>
<proteinExistence type="predicted"/>
<gene>
    <name evidence="2" type="ORF">GALMADRAFT_226664</name>
</gene>
<feature type="compositionally biased region" description="Low complexity" evidence="1">
    <location>
        <begin position="152"/>
        <end position="174"/>
    </location>
</feature>
<organism evidence="2 3">
    <name type="scientific">Galerina marginata (strain CBS 339.88)</name>
    <dbReference type="NCBI Taxonomy" id="685588"/>
    <lineage>
        <taxon>Eukaryota</taxon>
        <taxon>Fungi</taxon>
        <taxon>Dikarya</taxon>
        <taxon>Basidiomycota</taxon>
        <taxon>Agaricomycotina</taxon>
        <taxon>Agaricomycetes</taxon>
        <taxon>Agaricomycetidae</taxon>
        <taxon>Agaricales</taxon>
        <taxon>Agaricineae</taxon>
        <taxon>Strophariaceae</taxon>
        <taxon>Galerina</taxon>
    </lineage>
</organism>
<sequence>MQSLRKLGTKVFTKNENAPPTRTPNKPRDKTLRHSRSMPLGPATLTSPETYVRSNKPVYKGPIPLKEAKIELVMNISRDPTTASTNFTPYDSDDEQQASFAAPRAAPTFQPKVKARPPPKPVTKPAKPAPSVPKPVPKVLKPVPKPIPKYVPKPALDSDSESEYSNGNGENNNDVPPTPPPKPSPKPKPTTNELLKKFPAPPNGRRPLLLREVLKPVHPLDLPIEMQKDLLPPHPITFDARYRAIKAREKEKKSDGQEKGQQEDNSRKPLQQSLSSNQSTQTTPTRTYPKASQQVWPSAAVFNNGSHSSSASGSQTTRVYHAPSPSNISNLSLDPNAHLRDGPAARRVVVNNGLPSSVRLNQARPPLRSNMDYASMSTGYMGPSPFTRPLNVHSRKISNSSVMDSTGSVEQSTRANDLYNRSRLASNMGHGHSHSTSEFGHLPSHPAVYKSRHGPSASESYGNEPRSRRT</sequence>
<feature type="compositionally biased region" description="Polar residues" evidence="1">
    <location>
        <begin position="80"/>
        <end position="89"/>
    </location>
</feature>
<feature type="region of interest" description="Disordered" evidence="1">
    <location>
        <begin position="424"/>
        <end position="470"/>
    </location>
</feature>
<dbReference type="AlphaFoldDB" id="A0A067SVW9"/>
<feature type="region of interest" description="Disordered" evidence="1">
    <location>
        <begin position="1"/>
        <end position="57"/>
    </location>
</feature>
<dbReference type="HOGENOM" id="CLU_581462_0_0_1"/>
<keyword evidence="3" id="KW-1185">Reference proteome</keyword>
<feature type="compositionally biased region" description="Low complexity" evidence="1">
    <location>
        <begin position="305"/>
        <end position="314"/>
    </location>
</feature>
<name>A0A067SVW9_GALM3</name>
<reference evidence="3" key="1">
    <citation type="journal article" date="2014" name="Proc. Natl. Acad. Sci. U.S.A.">
        <title>Extensive sampling of basidiomycete genomes demonstrates inadequacy of the white-rot/brown-rot paradigm for wood decay fungi.</title>
        <authorList>
            <person name="Riley R."/>
            <person name="Salamov A.A."/>
            <person name="Brown D.W."/>
            <person name="Nagy L.G."/>
            <person name="Floudas D."/>
            <person name="Held B.W."/>
            <person name="Levasseur A."/>
            <person name="Lombard V."/>
            <person name="Morin E."/>
            <person name="Otillar R."/>
            <person name="Lindquist E.A."/>
            <person name="Sun H."/>
            <person name="LaButti K.M."/>
            <person name="Schmutz J."/>
            <person name="Jabbour D."/>
            <person name="Luo H."/>
            <person name="Baker S.E."/>
            <person name="Pisabarro A.G."/>
            <person name="Walton J.D."/>
            <person name="Blanchette R.A."/>
            <person name="Henrissat B."/>
            <person name="Martin F."/>
            <person name="Cullen D."/>
            <person name="Hibbett D.S."/>
            <person name="Grigoriev I.V."/>
        </authorList>
    </citation>
    <scope>NUCLEOTIDE SEQUENCE [LARGE SCALE GENOMIC DNA]</scope>
    <source>
        <strain evidence="3">CBS 339.88</strain>
    </source>
</reference>
<feature type="compositionally biased region" description="Pro residues" evidence="1">
    <location>
        <begin position="116"/>
        <end position="136"/>
    </location>
</feature>
<feature type="compositionally biased region" description="Pro residues" evidence="1">
    <location>
        <begin position="176"/>
        <end position="188"/>
    </location>
</feature>
<evidence type="ECO:0000313" key="3">
    <source>
        <dbReference type="Proteomes" id="UP000027222"/>
    </source>
</evidence>
<dbReference type="EMBL" id="KL142381">
    <property type="protein sequence ID" value="KDR75016.1"/>
    <property type="molecule type" value="Genomic_DNA"/>
</dbReference>
<feature type="region of interest" description="Disordered" evidence="1">
    <location>
        <begin position="80"/>
        <end position="207"/>
    </location>
</feature>